<reference evidence="4" key="1">
    <citation type="submission" date="2023-03" db="EMBL/GenBank/DDBJ databases">
        <title>Selenobaculum gbiensis gen. nov. sp. nov., a new bacterium isolated from the gut microbiota of IBD patient.</title>
        <authorList>
            <person name="Yeo S."/>
            <person name="Park H."/>
            <person name="Huh C.S."/>
        </authorList>
    </citation>
    <scope>NUCLEOTIDE SEQUENCE</scope>
    <source>
        <strain evidence="4">ICN-92133</strain>
    </source>
</reference>
<keyword evidence="5" id="KW-1185">Reference proteome</keyword>
<dbReference type="RefSeq" id="WP_147669289.1">
    <property type="nucleotide sequence ID" value="NZ_CP120678.1"/>
</dbReference>
<dbReference type="AlphaFoldDB" id="A0A9Y2AIL4"/>
<gene>
    <name evidence="4" type="ORF">P3F81_00250</name>
</gene>
<dbReference type="Pfam" id="PF00011">
    <property type="entry name" value="HSP20"/>
    <property type="match status" value="1"/>
</dbReference>
<evidence type="ECO:0000313" key="5">
    <source>
        <dbReference type="Proteomes" id="UP001243623"/>
    </source>
</evidence>
<dbReference type="KEGG" id="sgbi:P3F81_00250"/>
<evidence type="ECO:0000259" key="3">
    <source>
        <dbReference type="PROSITE" id="PS01031"/>
    </source>
</evidence>
<name>A0A9Y2AIL4_9FIRM</name>
<evidence type="ECO:0000256" key="1">
    <source>
        <dbReference type="PROSITE-ProRule" id="PRU00285"/>
    </source>
</evidence>
<sequence>MFDLVPFHGSGNIAKRGDAFDRLFTKMFEQPFGLMHNFNSSFSSFKVDVKDMGATYELTAELPGVKKEEITLDYNQNYLTISANRNEENETKENNYIYRERHVGKVQRSFYIDNIDRDKIQATFQDGILHVQLPKQKDTQKPYQSIQID</sequence>
<feature type="domain" description="SHSP" evidence="3">
    <location>
        <begin position="38"/>
        <end position="149"/>
    </location>
</feature>
<dbReference type="InterPro" id="IPR002068">
    <property type="entry name" value="A-crystallin/Hsp20_dom"/>
</dbReference>
<dbReference type="SUPFAM" id="SSF49764">
    <property type="entry name" value="HSP20-like chaperones"/>
    <property type="match status" value="1"/>
</dbReference>
<dbReference type="InterPro" id="IPR008978">
    <property type="entry name" value="HSP20-like_chaperone"/>
</dbReference>
<evidence type="ECO:0000256" key="2">
    <source>
        <dbReference type="RuleBase" id="RU003616"/>
    </source>
</evidence>
<dbReference type="CDD" id="cd06471">
    <property type="entry name" value="ACD_LpsHSP_like"/>
    <property type="match status" value="1"/>
</dbReference>
<evidence type="ECO:0000313" key="4">
    <source>
        <dbReference type="EMBL" id="WIW70799.1"/>
    </source>
</evidence>
<dbReference type="PANTHER" id="PTHR11527">
    <property type="entry name" value="HEAT-SHOCK PROTEIN 20 FAMILY MEMBER"/>
    <property type="match status" value="1"/>
</dbReference>
<dbReference type="InterPro" id="IPR031107">
    <property type="entry name" value="Small_HSP"/>
</dbReference>
<dbReference type="Proteomes" id="UP001243623">
    <property type="component" value="Chromosome"/>
</dbReference>
<accession>A0A9Y2AIL4</accession>
<proteinExistence type="inferred from homology"/>
<comment type="similarity">
    <text evidence="1 2">Belongs to the small heat shock protein (HSP20) family.</text>
</comment>
<dbReference type="PROSITE" id="PS01031">
    <property type="entry name" value="SHSP"/>
    <property type="match status" value="1"/>
</dbReference>
<dbReference type="Gene3D" id="2.60.40.790">
    <property type="match status" value="1"/>
</dbReference>
<protein>
    <submittedName>
        <fullName evidence="4">Hsp20/alpha crystallin family protein</fullName>
    </submittedName>
</protein>
<organism evidence="4 5">
    <name type="scientific">Selenobaculum gibii</name>
    <dbReference type="NCBI Taxonomy" id="3054208"/>
    <lineage>
        <taxon>Bacteria</taxon>
        <taxon>Bacillati</taxon>
        <taxon>Bacillota</taxon>
        <taxon>Negativicutes</taxon>
        <taxon>Selenomonadales</taxon>
        <taxon>Selenomonadaceae</taxon>
        <taxon>Selenobaculum</taxon>
    </lineage>
</organism>
<dbReference type="EMBL" id="CP120678">
    <property type="protein sequence ID" value="WIW70799.1"/>
    <property type="molecule type" value="Genomic_DNA"/>
</dbReference>